<evidence type="ECO:0000256" key="1">
    <source>
        <dbReference type="SAM" id="Phobius"/>
    </source>
</evidence>
<feature type="non-terminal residue" evidence="2">
    <location>
        <position position="62"/>
    </location>
</feature>
<reference evidence="2" key="1">
    <citation type="submission" date="2021-06" db="EMBL/GenBank/DDBJ databases">
        <authorList>
            <person name="Kallberg Y."/>
            <person name="Tangrot J."/>
            <person name="Rosling A."/>
        </authorList>
    </citation>
    <scope>NUCLEOTIDE SEQUENCE</scope>
    <source>
        <strain evidence="2">MA453B</strain>
    </source>
</reference>
<keyword evidence="1" id="KW-1133">Transmembrane helix</keyword>
<sequence>MISDLYESRKDEPSIIVYLRRLVTVLLLILLAALFIILCLEVYNDIPSVKIAQNPYERITVP</sequence>
<dbReference type="EMBL" id="CAJVPY010059895">
    <property type="protein sequence ID" value="CAG8820853.1"/>
    <property type="molecule type" value="Genomic_DNA"/>
</dbReference>
<evidence type="ECO:0000313" key="3">
    <source>
        <dbReference type="Proteomes" id="UP000789405"/>
    </source>
</evidence>
<proteinExistence type="predicted"/>
<gene>
    <name evidence="2" type="ORF">DERYTH_LOCUS27025</name>
</gene>
<keyword evidence="3" id="KW-1185">Reference proteome</keyword>
<keyword evidence="1" id="KW-0472">Membrane</keyword>
<dbReference type="AlphaFoldDB" id="A0A9N9PHD3"/>
<organism evidence="2 3">
    <name type="scientific">Dentiscutata erythropus</name>
    <dbReference type="NCBI Taxonomy" id="1348616"/>
    <lineage>
        <taxon>Eukaryota</taxon>
        <taxon>Fungi</taxon>
        <taxon>Fungi incertae sedis</taxon>
        <taxon>Mucoromycota</taxon>
        <taxon>Glomeromycotina</taxon>
        <taxon>Glomeromycetes</taxon>
        <taxon>Diversisporales</taxon>
        <taxon>Gigasporaceae</taxon>
        <taxon>Dentiscutata</taxon>
    </lineage>
</organism>
<comment type="caution">
    <text evidence="2">The sequence shown here is derived from an EMBL/GenBank/DDBJ whole genome shotgun (WGS) entry which is preliminary data.</text>
</comment>
<dbReference type="Proteomes" id="UP000789405">
    <property type="component" value="Unassembled WGS sequence"/>
</dbReference>
<name>A0A9N9PHD3_9GLOM</name>
<keyword evidence="1" id="KW-0812">Transmembrane</keyword>
<accession>A0A9N9PHD3</accession>
<evidence type="ECO:0000313" key="2">
    <source>
        <dbReference type="EMBL" id="CAG8820853.1"/>
    </source>
</evidence>
<feature type="transmembrane region" description="Helical" evidence="1">
    <location>
        <begin position="21"/>
        <end position="43"/>
    </location>
</feature>
<protein>
    <submittedName>
        <fullName evidence="2">27181_t:CDS:1</fullName>
    </submittedName>
</protein>